<accession>A0A7R8UIG6</accession>
<evidence type="ECO:0000313" key="3">
    <source>
        <dbReference type="Proteomes" id="UP000594454"/>
    </source>
</evidence>
<organism evidence="2 3">
    <name type="scientific">Hermetia illucens</name>
    <name type="common">Black soldier fly</name>
    <dbReference type="NCBI Taxonomy" id="343691"/>
    <lineage>
        <taxon>Eukaryota</taxon>
        <taxon>Metazoa</taxon>
        <taxon>Ecdysozoa</taxon>
        <taxon>Arthropoda</taxon>
        <taxon>Hexapoda</taxon>
        <taxon>Insecta</taxon>
        <taxon>Pterygota</taxon>
        <taxon>Neoptera</taxon>
        <taxon>Endopterygota</taxon>
        <taxon>Diptera</taxon>
        <taxon>Brachycera</taxon>
        <taxon>Stratiomyomorpha</taxon>
        <taxon>Stratiomyidae</taxon>
        <taxon>Hermetiinae</taxon>
        <taxon>Hermetia</taxon>
    </lineage>
</organism>
<dbReference type="EMBL" id="LR899010">
    <property type="protein sequence ID" value="CAD7081467.1"/>
    <property type="molecule type" value="Genomic_DNA"/>
</dbReference>
<evidence type="ECO:0000313" key="2">
    <source>
        <dbReference type="EMBL" id="CAD7081467.1"/>
    </source>
</evidence>
<dbReference type="OrthoDB" id="10339992at2759"/>
<proteinExistence type="predicted"/>
<keyword evidence="3" id="KW-1185">Reference proteome</keyword>
<dbReference type="Proteomes" id="UP000594454">
    <property type="component" value="Chromosome 2"/>
</dbReference>
<reference evidence="2 3" key="1">
    <citation type="submission" date="2020-11" db="EMBL/GenBank/DDBJ databases">
        <authorList>
            <person name="Wallbank WR R."/>
            <person name="Pardo Diaz C."/>
            <person name="Kozak K."/>
            <person name="Martin S."/>
            <person name="Jiggins C."/>
            <person name="Moest M."/>
            <person name="Warren A I."/>
            <person name="Generalovic N T."/>
            <person name="Byers J.R.P. K."/>
            <person name="Montejo-Kovacevich G."/>
            <person name="Yen C E."/>
        </authorList>
    </citation>
    <scope>NUCLEOTIDE SEQUENCE [LARGE SCALE GENOMIC DNA]</scope>
</reference>
<dbReference type="AlphaFoldDB" id="A0A7R8UIG6"/>
<protein>
    <submittedName>
        <fullName evidence="2">Uncharacterized protein</fullName>
    </submittedName>
</protein>
<dbReference type="InParanoid" id="A0A7R8UIG6"/>
<gene>
    <name evidence="2" type="ORF">HERILL_LOCUS4569</name>
</gene>
<evidence type="ECO:0000256" key="1">
    <source>
        <dbReference type="SAM" id="MobiDB-lite"/>
    </source>
</evidence>
<feature type="region of interest" description="Disordered" evidence="1">
    <location>
        <begin position="93"/>
        <end position="112"/>
    </location>
</feature>
<sequence length="112" mass="13505">MKFNIKVRFDENGRPVVINAPERVRNPNEPSTSFKRKRQNLAHTIVKAFRQMNKDSNKRHEERIKLMRESLEVQKMQLEKMREMVDKLTEFYERMDEKRVKPKPSSSPTDED</sequence>
<name>A0A7R8UIG6_HERIL</name>